<evidence type="ECO:0000313" key="8">
    <source>
        <dbReference type="EMBL" id="ANP26672.1"/>
    </source>
</evidence>
<keyword evidence="2 6" id="KW-0067">ATP-binding</keyword>
<dbReference type="GO" id="GO:0052855">
    <property type="term" value="F:ADP-dependent NAD(P)H-hydrate dehydratase activity"/>
    <property type="evidence" value="ECO:0007669"/>
    <property type="project" value="UniProtKB-UniRule"/>
</dbReference>
<comment type="catalytic activity">
    <reaction evidence="6">
        <text>(6S)-NADPHX + ADP = AMP + phosphate + NADPH + H(+)</text>
        <dbReference type="Rhea" id="RHEA:32235"/>
        <dbReference type="ChEBI" id="CHEBI:15378"/>
        <dbReference type="ChEBI" id="CHEBI:43474"/>
        <dbReference type="ChEBI" id="CHEBI:57783"/>
        <dbReference type="ChEBI" id="CHEBI:64076"/>
        <dbReference type="ChEBI" id="CHEBI:456215"/>
        <dbReference type="ChEBI" id="CHEBI:456216"/>
        <dbReference type="EC" id="4.2.1.136"/>
    </reaction>
</comment>
<dbReference type="Pfam" id="PF01256">
    <property type="entry name" value="Carb_kinase"/>
    <property type="match status" value="1"/>
</dbReference>
<reference evidence="8 9" key="1">
    <citation type="submission" date="2015-06" db="EMBL/GenBank/DDBJ databases">
        <title>Investigation of pathophysiology for high-risk pregnancy and development of treatment modality based on it.</title>
        <authorList>
            <person name="Kim B.-C."/>
            <person name="Lim S."/>
        </authorList>
    </citation>
    <scope>NUCLEOTIDE SEQUENCE [LARGE SCALE GENOMIC DNA]</scope>
    <source>
        <strain evidence="8 9">AD1-86</strain>
    </source>
</reference>
<evidence type="ECO:0000313" key="9">
    <source>
        <dbReference type="Proteomes" id="UP000092596"/>
    </source>
</evidence>
<comment type="cofactor">
    <cofactor evidence="6">
        <name>Mg(2+)</name>
        <dbReference type="ChEBI" id="CHEBI:18420"/>
    </cofactor>
</comment>
<dbReference type="InterPro" id="IPR000631">
    <property type="entry name" value="CARKD"/>
</dbReference>
<comment type="function">
    <text evidence="6">Catalyzes the dehydration of the S-form of NAD(P)HX at the expense of ADP, which is converted to AMP. Together with NAD(P)HX epimerase, which catalyzes the epimerization of the S- and R-forms, the enzyme allows the repair of both epimers of NAD(P)HX, a damaged form of NAD(P)H that is a result of enzymatic or heat-dependent hydration.</text>
</comment>
<evidence type="ECO:0000256" key="2">
    <source>
        <dbReference type="ARBA" id="ARBA00022840"/>
    </source>
</evidence>
<evidence type="ECO:0000256" key="4">
    <source>
        <dbReference type="ARBA" id="ARBA00023027"/>
    </source>
</evidence>
<name>A0A1B0ZFF6_9MICO</name>
<feature type="binding site" evidence="6">
    <location>
        <position position="206"/>
    </location>
    <ligand>
        <name>AMP</name>
        <dbReference type="ChEBI" id="CHEBI:456215"/>
    </ligand>
</feature>
<evidence type="ECO:0000256" key="3">
    <source>
        <dbReference type="ARBA" id="ARBA00022857"/>
    </source>
</evidence>
<evidence type="ECO:0000256" key="1">
    <source>
        <dbReference type="ARBA" id="ARBA00022741"/>
    </source>
</evidence>
<evidence type="ECO:0000256" key="5">
    <source>
        <dbReference type="ARBA" id="ARBA00023239"/>
    </source>
</evidence>
<dbReference type="InterPro" id="IPR029056">
    <property type="entry name" value="Ribokinase-like"/>
</dbReference>
<comment type="catalytic activity">
    <reaction evidence="6">
        <text>(6S)-NADHX + ADP = AMP + phosphate + NADH + H(+)</text>
        <dbReference type="Rhea" id="RHEA:32223"/>
        <dbReference type="ChEBI" id="CHEBI:15378"/>
        <dbReference type="ChEBI" id="CHEBI:43474"/>
        <dbReference type="ChEBI" id="CHEBI:57945"/>
        <dbReference type="ChEBI" id="CHEBI:64074"/>
        <dbReference type="ChEBI" id="CHEBI:456215"/>
        <dbReference type="ChEBI" id="CHEBI:456216"/>
        <dbReference type="EC" id="4.2.1.136"/>
    </reaction>
</comment>
<feature type="binding site" evidence="6">
    <location>
        <position position="88"/>
    </location>
    <ligand>
        <name>(6S)-NADPHX</name>
        <dbReference type="ChEBI" id="CHEBI:64076"/>
    </ligand>
</feature>
<feature type="binding site" evidence="6">
    <location>
        <position position="38"/>
    </location>
    <ligand>
        <name>(6S)-NADPHX</name>
        <dbReference type="ChEBI" id="CHEBI:64076"/>
    </ligand>
</feature>
<dbReference type="SUPFAM" id="SSF53613">
    <property type="entry name" value="Ribokinase-like"/>
    <property type="match status" value="1"/>
</dbReference>
<feature type="binding site" evidence="6">
    <location>
        <position position="207"/>
    </location>
    <ligand>
        <name>(6S)-NADPHX</name>
        <dbReference type="ChEBI" id="CHEBI:64076"/>
    </ligand>
</feature>
<proteinExistence type="inferred from homology"/>
<gene>
    <name evidence="6" type="primary">nnrD</name>
    <name evidence="8" type="ORF">DAD186_01130</name>
</gene>
<keyword evidence="3 6" id="KW-0521">NADP</keyword>
<dbReference type="PANTHER" id="PTHR12592">
    <property type="entry name" value="ATP-DEPENDENT (S)-NAD(P)H-HYDRATE DEHYDRATASE FAMILY MEMBER"/>
    <property type="match status" value="1"/>
</dbReference>
<dbReference type="EMBL" id="CP012117">
    <property type="protein sequence ID" value="ANP26672.1"/>
    <property type="molecule type" value="Genomic_DNA"/>
</dbReference>
<dbReference type="HAMAP" id="MF_01965">
    <property type="entry name" value="NADHX_dehydratase"/>
    <property type="match status" value="1"/>
</dbReference>
<dbReference type="AlphaFoldDB" id="A0A1B0ZFF6"/>
<keyword evidence="4 6" id="KW-0520">NAD</keyword>
<comment type="subunit">
    <text evidence="6">Homotetramer.</text>
</comment>
<feature type="domain" description="YjeF C-terminal" evidence="7">
    <location>
        <begin position="3"/>
        <end position="278"/>
    </location>
</feature>
<dbReference type="PROSITE" id="PS51383">
    <property type="entry name" value="YJEF_C_3"/>
    <property type="match status" value="1"/>
</dbReference>
<dbReference type="GO" id="GO:0110051">
    <property type="term" value="P:metabolite repair"/>
    <property type="evidence" value="ECO:0007669"/>
    <property type="project" value="TreeGrafter"/>
</dbReference>
<dbReference type="Proteomes" id="UP000092596">
    <property type="component" value="Chromosome"/>
</dbReference>
<organism evidence="8 9">
    <name type="scientific">Dermabacter vaginalis</name>
    <dbReference type="NCBI Taxonomy" id="1630135"/>
    <lineage>
        <taxon>Bacteria</taxon>
        <taxon>Bacillati</taxon>
        <taxon>Actinomycetota</taxon>
        <taxon>Actinomycetes</taxon>
        <taxon>Micrococcales</taxon>
        <taxon>Dermabacteraceae</taxon>
        <taxon>Dermabacter</taxon>
    </lineage>
</organism>
<dbReference type="GO" id="GO:0005524">
    <property type="term" value="F:ATP binding"/>
    <property type="evidence" value="ECO:0007669"/>
    <property type="project" value="UniProtKB-KW"/>
</dbReference>
<dbReference type="GO" id="GO:0052856">
    <property type="term" value="F:NAD(P)HX epimerase activity"/>
    <property type="evidence" value="ECO:0007669"/>
    <property type="project" value="TreeGrafter"/>
</dbReference>
<keyword evidence="1 6" id="KW-0547">Nucleotide-binding</keyword>
<dbReference type="RefSeq" id="WP_065247063.1">
    <property type="nucleotide sequence ID" value="NZ_CP012117.1"/>
</dbReference>
<evidence type="ECO:0000259" key="7">
    <source>
        <dbReference type="PROSITE" id="PS51383"/>
    </source>
</evidence>
<dbReference type="GO" id="GO:0046496">
    <property type="term" value="P:nicotinamide nucleotide metabolic process"/>
    <property type="evidence" value="ECO:0007669"/>
    <property type="project" value="UniProtKB-UniRule"/>
</dbReference>
<dbReference type="PANTHER" id="PTHR12592:SF0">
    <property type="entry name" value="ATP-DEPENDENT (S)-NAD(P)H-HYDRATE DEHYDRATASE"/>
    <property type="match status" value="1"/>
</dbReference>
<keyword evidence="5 6" id="KW-0456">Lyase</keyword>
<dbReference type="EC" id="4.2.1.136" evidence="6"/>
<dbReference type="CDD" id="cd01171">
    <property type="entry name" value="YXKO-related"/>
    <property type="match status" value="1"/>
</dbReference>
<dbReference type="KEGG" id="dva:DAD186_01130"/>
<feature type="binding site" evidence="6">
    <location>
        <position position="139"/>
    </location>
    <ligand>
        <name>(6S)-NADPHX</name>
        <dbReference type="ChEBI" id="CHEBI:64076"/>
    </ligand>
</feature>
<comment type="similarity">
    <text evidence="6">Belongs to the NnrD/CARKD family.</text>
</comment>
<protein>
    <recommendedName>
        <fullName evidence="6">ADP-dependent (S)-NAD(P)H-hydrate dehydratase</fullName>
        <ecNumber evidence="6">4.2.1.136</ecNumber>
    </recommendedName>
    <alternativeName>
        <fullName evidence="6">ADP-dependent NAD(P)HX dehydratase</fullName>
    </alternativeName>
</protein>
<dbReference type="Gene3D" id="3.40.1190.20">
    <property type="match status" value="1"/>
</dbReference>
<dbReference type="STRING" id="1630135.DAD186_01130"/>
<sequence>MTGLANLARFWPAPTERDHKYTRGVVCMATGSEHYPGAALIGCEAAARCGVGMVRYLGPEAVARMVIARTPEVVPAVGRAQAFVAGSGWEGPGRLEAVRACMTETSPGALLVADAGALGPALARANSDGFSARLVLTPHAGEAASLLDGWDRGRIASSPREAAETLAERTGATVILKGHTTWIAAPGEDTLAVTSPTTRLATAGTGDALAGITGALLALNHAQIAQGLERGDRRTLLAVCEAAVTLHAHAAALAAGEGHAPILASDIAQVIPDLFARLSSKVNT</sequence>
<feature type="binding site" evidence="6">
    <location>
        <begin position="177"/>
        <end position="181"/>
    </location>
    <ligand>
        <name>AMP</name>
        <dbReference type="ChEBI" id="CHEBI:456215"/>
    </ligand>
</feature>
<accession>A0A1B0ZFF6</accession>
<evidence type="ECO:0000256" key="6">
    <source>
        <dbReference type="HAMAP-Rule" id="MF_01965"/>
    </source>
</evidence>